<dbReference type="EMBL" id="FQXM01000010">
    <property type="protein sequence ID" value="SHH71501.1"/>
    <property type="molecule type" value="Genomic_DNA"/>
</dbReference>
<dbReference type="Pfam" id="PF02870">
    <property type="entry name" value="Methyltransf_1N"/>
    <property type="match status" value="1"/>
</dbReference>
<evidence type="ECO:0000256" key="1">
    <source>
        <dbReference type="ARBA" id="ARBA00001286"/>
    </source>
</evidence>
<evidence type="ECO:0000256" key="8">
    <source>
        <dbReference type="ARBA" id="ARBA00049348"/>
    </source>
</evidence>
<dbReference type="EC" id="2.1.1.63" evidence="9"/>
<dbReference type="GO" id="GO:0003908">
    <property type="term" value="F:methylated-DNA-[protein]-cysteine S-methyltransferase activity"/>
    <property type="evidence" value="ECO:0007669"/>
    <property type="project" value="UniProtKB-UniRule"/>
</dbReference>
<feature type="domain" description="Methylguanine DNA methyltransferase ribonuclease-like" evidence="11">
    <location>
        <begin position="2"/>
        <end position="67"/>
    </location>
</feature>
<dbReference type="PANTHER" id="PTHR10815:SF13">
    <property type="entry name" value="METHYLATED-DNA--PROTEIN-CYSTEINE METHYLTRANSFERASE"/>
    <property type="match status" value="1"/>
</dbReference>
<protein>
    <recommendedName>
        <fullName evidence="9">Methylated-DNA--protein-cysteine methyltransferase</fullName>
        <ecNumber evidence="9">2.1.1.63</ecNumber>
    </recommendedName>
    <alternativeName>
        <fullName evidence="9">6-O-methylguanine-DNA methyltransferase</fullName>
        <shortName evidence="9">MGMT</shortName>
    </alternativeName>
    <alternativeName>
        <fullName evidence="9">O-6-methylguanine-DNA-alkyltransferase</fullName>
    </alternativeName>
</protein>
<dbReference type="GO" id="GO:0005737">
    <property type="term" value="C:cytoplasm"/>
    <property type="evidence" value="ECO:0007669"/>
    <property type="project" value="UniProtKB-SubCell"/>
</dbReference>
<dbReference type="GO" id="GO:0032259">
    <property type="term" value="P:methylation"/>
    <property type="evidence" value="ECO:0007669"/>
    <property type="project" value="UniProtKB-KW"/>
</dbReference>
<dbReference type="RefSeq" id="WP_073338445.1">
    <property type="nucleotide sequence ID" value="NZ_FQXM01000010.1"/>
</dbReference>
<evidence type="ECO:0000256" key="7">
    <source>
        <dbReference type="ARBA" id="ARBA00023204"/>
    </source>
</evidence>
<dbReference type="PROSITE" id="PS00374">
    <property type="entry name" value="MGMT"/>
    <property type="match status" value="1"/>
</dbReference>
<keyword evidence="4 9" id="KW-0489">Methyltransferase</keyword>
<keyword evidence="13" id="KW-1185">Reference proteome</keyword>
<evidence type="ECO:0000256" key="2">
    <source>
        <dbReference type="ARBA" id="ARBA00008711"/>
    </source>
</evidence>
<evidence type="ECO:0000256" key="6">
    <source>
        <dbReference type="ARBA" id="ARBA00022763"/>
    </source>
</evidence>
<evidence type="ECO:0000256" key="4">
    <source>
        <dbReference type="ARBA" id="ARBA00022603"/>
    </source>
</evidence>
<evidence type="ECO:0000313" key="13">
    <source>
        <dbReference type="Proteomes" id="UP000184447"/>
    </source>
</evidence>
<dbReference type="HAMAP" id="MF_00772">
    <property type="entry name" value="OGT"/>
    <property type="match status" value="1"/>
</dbReference>
<sequence length="158" mass="17719">MIYTSIYNSKIGFLKIQANDIGIISIEFMESLTDESYEILNEVAIIKQCIKEIEEYFEGKRKSFDVNIIMEGTDFQKKVWKELMNIPYGETCSYKDIAVRIGSPKASRAVGGANNKNKIPIIIPCHRVVGAKGSLVGYAGGINKKIILLDNERNGLHE</sequence>
<evidence type="ECO:0000313" key="12">
    <source>
        <dbReference type="EMBL" id="SHH71501.1"/>
    </source>
</evidence>
<dbReference type="AlphaFoldDB" id="A0A1M5V8G1"/>
<evidence type="ECO:0000256" key="9">
    <source>
        <dbReference type="HAMAP-Rule" id="MF_00772"/>
    </source>
</evidence>
<evidence type="ECO:0000259" key="10">
    <source>
        <dbReference type="Pfam" id="PF01035"/>
    </source>
</evidence>
<dbReference type="STRING" id="1121316.SAMN02745207_02170"/>
<dbReference type="InterPro" id="IPR008332">
    <property type="entry name" value="MethylG_MeTrfase_N"/>
</dbReference>
<keyword evidence="7 9" id="KW-0234">DNA repair</keyword>
<organism evidence="12 13">
    <name type="scientific">Clostridium grantii DSM 8605</name>
    <dbReference type="NCBI Taxonomy" id="1121316"/>
    <lineage>
        <taxon>Bacteria</taxon>
        <taxon>Bacillati</taxon>
        <taxon>Bacillota</taxon>
        <taxon>Clostridia</taxon>
        <taxon>Eubacteriales</taxon>
        <taxon>Clostridiaceae</taxon>
        <taxon>Clostridium</taxon>
    </lineage>
</organism>
<proteinExistence type="inferred from homology"/>
<dbReference type="InterPro" id="IPR023546">
    <property type="entry name" value="MGMT"/>
</dbReference>
<dbReference type="Proteomes" id="UP000184447">
    <property type="component" value="Unassembled WGS sequence"/>
</dbReference>
<evidence type="ECO:0000256" key="3">
    <source>
        <dbReference type="ARBA" id="ARBA00022490"/>
    </source>
</evidence>
<dbReference type="InterPro" id="IPR036217">
    <property type="entry name" value="MethylDNA_cys_MeTrfase_DNAb"/>
</dbReference>
<gene>
    <name evidence="12" type="ORF">SAMN02745207_02170</name>
</gene>
<dbReference type="GO" id="GO:0006307">
    <property type="term" value="P:DNA alkylation repair"/>
    <property type="evidence" value="ECO:0007669"/>
    <property type="project" value="UniProtKB-UniRule"/>
</dbReference>
<dbReference type="FunFam" id="1.10.10.10:FF:000214">
    <property type="entry name" value="Methylated-DNA--protein-cysteine methyltransferase"/>
    <property type="match status" value="1"/>
</dbReference>
<dbReference type="CDD" id="cd06445">
    <property type="entry name" value="ATase"/>
    <property type="match status" value="1"/>
</dbReference>
<dbReference type="PANTHER" id="PTHR10815">
    <property type="entry name" value="METHYLATED-DNA--PROTEIN-CYSTEINE METHYLTRANSFERASE"/>
    <property type="match status" value="1"/>
</dbReference>
<evidence type="ECO:0000259" key="11">
    <source>
        <dbReference type="Pfam" id="PF02870"/>
    </source>
</evidence>
<dbReference type="InterPro" id="IPR036388">
    <property type="entry name" value="WH-like_DNA-bd_sf"/>
</dbReference>
<dbReference type="Gene3D" id="1.10.10.10">
    <property type="entry name" value="Winged helix-like DNA-binding domain superfamily/Winged helix DNA-binding domain"/>
    <property type="match status" value="1"/>
</dbReference>
<dbReference type="InterPro" id="IPR001497">
    <property type="entry name" value="MethylDNA_cys_MeTrfase_AS"/>
</dbReference>
<comment type="subcellular location">
    <subcellularLocation>
        <location evidence="9">Cytoplasm</location>
    </subcellularLocation>
</comment>
<dbReference type="SUPFAM" id="SSF53155">
    <property type="entry name" value="Methylated DNA-protein cysteine methyltransferase domain"/>
    <property type="match status" value="1"/>
</dbReference>
<keyword evidence="3 9" id="KW-0963">Cytoplasm</keyword>
<keyword evidence="6 9" id="KW-0227">DNA damage</keyword>
<comment type="catalytic activity">
    <reaction evidence="1 9">
        <text>a 4-O-methyl-thymidine in DNA + L-cysteinyl-[protein] = a thymidine in DNA + S-methyl-L-cysteinyl-[protein]</text>
        <dbReference type="Rhea" id="RHEA:53428"/>
        <dbReference type="Rhea" id="RHEA-COMP:10131"/>
        <dbReference type="Rhea" id="RHEA-COMP:10132"/>
        <dbReference type="Rhea" id="RHEA-COMP:13555"/>
        <dbReference type="Rhea" id="RHEA-COMP:13556"/>
        <dbReference type="ChEBI" id="CHEBI:29950"/>
        <dbReference type="ChEBI" id="CHEBI:82612"/>
        <dbReference type="ChEBI" id="CHEBI:137386"/>
        <dbReference type="ChEBI" id="CHEBI:137387"/>
        <dbReference type="EC" id="2.1.1.63"/>
    </reaction>
</comment>
<comment type="miscellaneous">
    <text evidence="9">This enzyme catalyzes only one turnover and therefore is not strictly catalytic. According to one definition, an enzyme is a biocatalyst that acts repeatedly and over many reaction cycles.</text>
</comment>
<comment type="similarity">
    <text evidence="2 9">Belongs to the MGMT family.</text>
</comment>
<comment type="function">
    <text evidence="9">Involved in the cellular defense against the biological effects of O6-methylguanine (O6-MeG) and O4-methylthymine (O4-MeT) in DNA. Repairs the methylated nucleobase in DNA by stoichiometrically transferring the methyl group to a cysteine residue in the enzyme. This is a suicide reaction: the enzyme is irreversibly inactivated.</text>
</comment>
<keyword evidence="5 9" id="KW-0808">Transferase</keyword>
<reference evidence="12 13" key="1">
    <citation type="submission" date="2016-11" db="EMBL/GenBank/DDBJ databases">
        <authorList>
            <person name="Jaros S."/>
            <person name="Januszkiewicz K."/>
            <person name="Wedrychowicz H."/>
        </authorList>
    </citation>
    <scope>NUCLEOTIDE SEQUENCE [LARGE SCALE GENOMIC DNA]</scope>
    <source>
        <strain evidence="12 13">DSM 8605</strain>
    </source>
</reference>
<accession>A0A1M5V8G1</accession>
<dbReference type="SUPFAM" id="SSF46767">
    <property type="entry name" value="Methylated DNA-protein cysteine methyltransferase, C-terminal domain"/>
    <property type="match status" value="1"/>
</dbReference>
<comment type="catalytic activity">
    <reaction evidence="8 9">
        <text>a 6-O-methyl-2'-deoxyguanosine in DNA + L-cysteinyl-[protein] = S-methyl-L-cysteinyl-[protein] + a 2'-deoxyguanosine in DNA</text>
        <dbReference type="Rhea" id="RHEA:24000"/>
        <dbReference type="Rhea" id="RHEA-COMP:10131"/>
        <dbReference type="Rhea" id="RHEA-COMP:10132"/>
        <dbReference type="Rhea" id="RHEA-COMP:11367"/>
        <dbReference type="Rhea" id="RHEA-COMP:11368"/>
        <dbReference type="ChEBI" id="CHEBI:29950"/>
        <dbReference type="ChEBI" id="CHEBI:82612"/>
        <dbReference type="ChEBI" id="CHEBI:85445"/>
        <dbReference type="ChEBI" id="CHEBI:85448"/>
        <dbReference type="EC" id="2.1.1.63"/>
    </reaction>
</comment>
<dbReference type="NCBIfam" id="TIGR00589">
    <property type="entry name" value="ogt"/>
    <property type="match status" value="1"/>
</dbReference>
<evidence type="ECO:0000256" key="5">
    <source>
        <dbReference type="ARBA" id="ARBA00022679"/>
    </source>
</evidence>
<dbReference type="Gene3D" id="3.30.160.70">
    <property type="entry name" value="Methylated DNA-protein cysteine methyltransferase domain"/>
    <property type="match status" value="1"/>
</dbReference>
<dbReference type="InterPro" id="IPR036631">
    <property type="entry name" value="MGMT_N_sf"/>
</dbReference>
<name>A0A1M5V8G1_9CLOT</name>
<dbReference type="InterPro" id="IPR014048">
    <property type="entry name" value="MethylDNA_cys_MeTrfase_DNA-bd"/>
</dbReference>
<feature type="active site" description="Nucleophile; methyl group acceptor" evidence="9">
    <location>
        <position position="125"/>
    </location>
</feature>
<dbReference type="Pfam" id="PF01035">
    <property type="entry name" value="DNA_binding_1"/>
    <property type="match status" value="1"/>
</dbReference>
<feature type="domain" description="Methylated-DNA-[protein]-cysteine S-methyltransferase DNA binding" evidence="10">
    <location>
        <begin position="74"/>
        <end position="153"/>
    </location>
</feature>